<dbReference type="Proteomes" id="UP000247612">
    <property type="component" value="Unassembled WGS sequence"/>
</dbReference>
<feature type="transmembrane region" description="Helical" evidence="1">
    <location>
        <begin position="12"/>
        <end position="28"/>
    </location>
</feature>
<reference evidence="2 3" key="1">
    <citation type="submission" date="2018-05" db="EMBL/GenBank/DDBJ databases">
        <title>Genomic Encyclopedia of Type Strains, Phase IV (KMG-IV): sequencing the most valuable type-strain genomes for metagenomic binning, comparative biology and taxonomic classification.</title>
        <authorList>
            <person name="Goeker M."/>
        </authorList>
    </citation>
    <scope>NUCLEOTIDE SEQUENCE [LARGE SCALE GENOMIC DNA]</scope>
    <source>
        <strain evidence="2 3">JC118</strain>
    </source>
</reference>
<proteinExistence type="predicted"/>
<name>A0A318KL97_9FIRM</name>
<evidence type="ECO:0000313" key="3">
    <source>
        <dbReference type="Proteomes" id="UP000247612"/>
    </source>
</evidence>
<dbReference type="EMBL" id="QJKH01000008">
    <property type="protein sequence ID" value="PXX78240.1"/>
    <property type="molecule type" value="Genomic_DNA"/>
</dbReference>
<evidence type="ECO:0000313" key="2">
    <source>
        <dbReference type="EMBL" id="PXX78240.1"/>
    </source>
</evidence>
<dbReference type="OrthoDB" id="9875465at2"/>
<comment type="caution">
    <text evidence="2">The sequence shown here is derived from an EMBL/GenBank/DDBJ whole genome shotgun (WGS) entry which is preliminary data.</text>
</comment>
<organism evidence="2 3">
    <name type="scientific">Dielma fastidiosa</name>
    <dbReference type="NCBI Taxonomy" id="1034346"/>
    <lineage>
        <taxon>Bacteria</taxon>
        <taxon>Bacillati</taxon>
        <taxon>Bacillota</taxon>
        <taxon>Erysipelotrichia</taxon>
        <taxon>Erysipelotrichales</taxon>
        <taxon>Erysipelotrichaceae</taxon>
        <taxon>Dielma</taxon>
    </lineage>
</organism>
<protein>
    <submittedName>
        <fullName evidence="2">Uncharacterized protein</fullName>
    </submittedName>
</protein>
<dbReference type="AlphaFoldDB" id="A0A318KL97"/>
<gene>
    <name evidence="2" type="ORF">DES51_108168</name>
</gene>
<keyword evidence="3" id="KW-1185">Reference proteome</keyword>
<evidence type="ECO:0000256" key="1">
    <source>
        <dbReference type="SAM" id="Phobius"/>
    </source>
</evidence>
<feature type="transmembrane region" description="Helical" evidence="1">
    <location>
        <begin position="34"/>
        <end position="52"/>
    </location>
</feature>
<keyword evidence="1" id="KW-1133">Transmembrane helix</keyword>
<sequence>MKKENQSHRRTALICWCITFALTIYFRWAGNAFFTYLFGMLTVFFLVAASVFQSRIRKLDNAQSEAADQKQKK</sequence>
<dbReference type="RefSeq" id="WP_022936734.1">
    <property type="nucleotide sequence ID" value="NZ_CABKRQ010000001.1"/>
</dbReference>
<keyword evidence="1" id="KW-0812">Transmembrane</keyword>
<accession>A0A318KL97</accession>
<keyword evidence="1" id="KW-0472">Membrane</keyword>